<dbReference type="FunFam" id="3.40.30.10:FF:000245">
    <property type="entry name" value="Thioredoxin"/>
    <property type="match status" value="1"/>
</dbReference>
<dbReference type="PROSITE" id="PS00194">
    <property type="entry name" value="THIOREDOXIN_1"/>
    <property type="match status" value="1"/>
</dbReference>
<dbReference type="AlphaFoldDB" id="S7ZQA7"/>
<proteinExistence type="inferred from homology"/>
<accession>S7ZQA7</accession>
<dbReference type="PANTHER" id="PTHR46115">
    <property type="entry name" value="THIOREDOXIN-LIKE PROTEIN 1"/>
    <property type="match status" value="1"/>
</dbReference>
<organism evidence="4 5">
    <name type="scientific">Penicillium oxalicum (strain 114-2 / CGMCC 5302)</name>
    <name type="common">Penicillium decumbens</name>
    <dbReference type="NCBI Taxonomy" id="933388"/>
    <lineage>
        <taxon>Eukaryota</taxon>
        <taxon>Fungi</taxon>
        <taxon>Dikarya</taxon>
        <taxon>Ascomycota</taxon>
        <taxon>Pezizomycotina</taxon>
        <taxon>Eurotiomycetes</taxon>
        <taxon>Eurotiomycetidae</taxon>
        <taxon>Eurotiales</taxon>
        <taxon>Aspergillaceae</taxon>
        <taxon>Penicillium</taxon>
    </lineage>
</organism>
<gene>
    <name evidence="4" type="ORF">PDE_07564</name>
</gene>
<dbReference type="Proteomes" id="UP000019376">
    <property type="component" value="Unassembled WGS sequence"/>
</dbReference>
<evidence type="ECO:0000259" key="3">
    <source>
        <dbReference type="PROSITE" id="PS51352"/>
    </source>
</evidence>
<dbReference type="EMBL" id="KB644414">
    <property type="protein sequence ID" value="EPS32604.1"/>
    <property type="molecule type" value="Genomic_DNA"/>
</dbReference>
<protein>
    <recommendedName>
        <fullName evidence="3">Thioredoxin domain-containing protein</fullName>
    </recommendedName>
</protein>
<dbReference type="Gene3D" id="3.40.30.10">
    <property type="entry name" value="Glutaredoxin"/>
    <property type="match status" value="1"/>
</dbReference>
<dbReference type="Pfam" id="PF00085">
    <property type="entry name" value="Thioredoxin"/>
    <property type="match status" value="1"/>
</dbReference>
<dbReference type="CDD" id="cd02947">
    <property type="entry name" value="TRX_family"/>
    <property type="match status" value="1"/>
</dbReference>
<evidence type="ECO:0000256" key="1">
    <source>
        <dbReference type="ARBA" id="ARBA00008987"/>
    </source>
</evidence>
<keyword evidence="5" id="KW-1185">Reference proteome</keyword>
<dbReference type="HOGENOM" id="CLU_090389_14_5_1"/>
<dbReference type="NCBIfam" id="TIGR01068">
    <property type="entry name" value="thioredoxin"/>
    <property type="match status" value="1"/>
</dbReference>
<dbReference type="PhylomeDB" id="S7ZQA7"/>
<dbReference type="PRINTS" id="PR00421">
    <property type="entry name" value="THIOREDOXIN"/>
</dbReference>
<dbReference type="OrthoDB" id="10263751at2759"/>
<dbReference type="PROSITE" id="PS51352">
    <property type="entry name" value="THIOREDOXIN_2"/>
    <property type="match status" value="1"/>
</dbReference>
<comment type="similarity">
    <text evidence="1">Belongs to the thioredoxin family.</text>
</comment>
<dbReference type="SUPFAM" id="SSF52833">
    <property type="entry name" value="Thioredoxin-like"/>
    <property type="match status" value="1"/>
</dbReference>
<sequence length="149" mass="16666">MFLRHSSLSLTRSSLAYSRSIAAARTFSSTPITQFSNSLFKMGVTQITTDKEWKELVEKSQEPVVVDFFATWCGPCKAIAPVVEKMSENAPSVKFYKVDVDQLAEVAQENGISAMPTFVFFKDGKKVDEFTVRGAQRDLIQKRVNEISA</sequence>
<dbReference type="InterPro" id="IPR017937">
    <property type="entry name" value="Thioredoxin_CS"/>
</dbReference>
<dbReference type="eggNOG" id="KOG0907">
    <property type="taxonomic scope" value="Eukaryota"/>
</dbReference>
<evidence type="ECO:0000313" key="5">
    <source>
        <dbReference type="Proteomes" id="UP000019376"/>
    </source>
</evidence>
<keyword evidence="2" id="KW-1015">Disulfide bond</keyword>
<evidence type="ECO:0000256" key="2">
    <source>
        <dbReference type="ARBA" id="ARBA00023157"/>
    </source>
</evidence>
<evidence type="ECO:0000313" key="4">
    <source>
        <dbReference type="EMBL" id="EPS32604.1"/>
    </source>
</evidence>
<dbReference type="InterPro" id="IPR005746">
    <property type="entry name" value="Thioredoxin"/>
</dbReference>
<reference evidence="4 5" key="1">
    <citation type="journal article" date="2013" name="PLoS ONE">
        <title>Genomic and secretomic analyses reveal unique features of the lignocellulolytic enzyme system of Penicillium decumbens.</title>
        <authorList>
            <person name="Liu G."/>
            <person name="Zhang L."/>
            <person name="Wei X."/>
            <person name="Zou G."/>
            <person name="Qin Y."/>
            <person name="Ma L."/>
            <person name="Li J."/>
            <person name="Zheng H."/>
            <person name="Wang S."/>
            <person name="Wang C."/>
            <person name="Xun L."/>
            <person name="Zhao G.-P."/>
            <person name="Zhou Z."/>
            <person name="Qu Y."/>
        </authorList>
    </citation>
    <scope>NUCLEOTIDE SEQUENCE [LARGE SCALE GENOMIC DNA]</scope>
    <source>
        <strain evidence="5">114-2 / CGMCC 5302</strain>
    </source>
</reference>
<dbReference type="GO" id="GO:0015035">
    <property type="term" value="F:protein-disulfide reductase activity"/>
    <property type="evidence" value="ECO:0007669"/>
    <property type="project" value="InterPro"/>
</dbReference>
<name>S7ZQA7_PENO1</name>
<feature type="domain" description="Thioredoxin" evidence="3">
    <location>
        <begin position="18"/>
        <end position="149"/>
    </location>
</feature>
<dbReference type="InterPro" id="IPR036249">
    <property type="entry name" value="Thioredoxin-like_sf"/>
</dbReference>
<dbReference type="InterPro" id="IPR013766">
    <property type="entry name" value="Thioredoxin_domain"/>
</dbReference>
<dbReference type="STRING" id="933388.S7ZQA7"/>